<evidence type="ECO:0000256" key="3">
    <source>
        <dbReference type="ARBA" id="ARBA00022833"/>
    </source>
</evidence>
<keyword evidence="2" id="KW-0863">Zinc-finger</keyword>
<dbReference type="AlphaFoldDB" id="A0A194VMA6"/>
<keyword evidence="1" id="KW-0479">Metal-binding</keyword>
<dbReference type="PROSITE" id="PS00518">
    <property type="entry name" value="ZF_RING_1"/>
    <property type="match status" value="1"/>
</dbReference>
<accession>A0A194VMA6</accession>
<proteinExistence type="predicted"/>
<keyword evidence="5" id="KW-1185">Reference proteome</keyword>
<organism evidence="4 5">
    <name type="scientific">Cytospora mali</name>
    <name type="common">Apple Valsa canker fungus</name>
    <name type="synonym">Valsa mali</name>
    <dbReference type="NCBI Taxonomy" id="578113"/>
    <lineage>
        <taxon>Eukaryota</taxon>
        <taxon>Fungi</taxon>
        <taxon>Dikarya</taxon>
        <taxon>Ascomycota</taxon>
        <taxon>Pezizomycotina</taxon>
        <taxon>Sordariomycetes</taxon>
        <taxon>Sordariomycetidae</taxon>
        <taxon>Diaporthales</taxon>
        <taxon>Cytosporaceae</taxon>
        <taxon>Cytospora</taxon>
    </lineage>
</organism>
<sequence>MIAPLSTAIIFFENEFGSFAAIIHMLACWVRSRMGQKSRYQPCVVIVCDKEITGLPRDLESRMTAEILTVCNPARELTAKDARAIWRGNFSSFVQVIDQDKPDWAAICRQATMAARGAACPALSETRLVYLLRTGCTQFSVTAVRIFNIIQASRTKWFPDEMPLQIQTVYESVRDDTRILVPAGILAASALAFESYSVGLGADFDPEHVFDELYWPLFDRLRKGLNWQTFTSAVRRGFIAYTYQFREQDPLSTHCDTLLKAGRSLQAIKPPLNDLSGQQICLSCLSYTPSNTLSCGHQICERCIDLHSCSSGLLPQCLLCGVANSALVRAKPPTAGVRVLSLSGEAADAPAMARFLQCLRSKLRIPLYQHFDLLMASGIGIFFTIMIFCKQASVEDCIHHLPRVKYIKVREGEFRFSRKLRFSRKELHSNLVRITLNNCNPQAEAERFWPGSKIDAFLEYCGRQSVETELLPAADNLLASLFYLEVLDLPLFFAQPTTIVVVAVKCRIPPGPDLANLALRMRASDTKVVYSGQEETKVSVLCSSVVWDRIRDGQPFQRLLHIRVASTRSLINVVIGSRTVSNCPRLLEDFVAESQRRVMSAGGKDDNHDTDMHGIVERLEQMGSKLRQLL</sequence>
<keyword evidence="3" id="KW-0862">Zinc</keyword>
<protein>
    <recommendedName>
        <fullName evidence="6">RING-type domain-containing protein</fullName>
    </recommendedName>
</protein>
<evidence type="ECO:0000256" key="1">
    <source>
        <dbReference type="ARBA" id="ARBA00022723"/>
    </source>
</evidence>
<dbReference type="EMBL" id="CM003098">
    <property type="protein sequence ID" value="KUI65132.1"/>
    <property type="molecule type" value="Genomic_DNA"/>
</dbReference>
<dbReference type="OrthoDB" id="4766886at2759"/>
<evidence type="ECO:0000313" key="5">
    <source>
        <dbReference type="Proteomes" id="UP000078559"/>
    </source>
</evidence>
<dbReference type="InterPro" id="IPR017907">
    <property type="entry name" value="Znf_RING_CS"/>
</dbReference>
<gene>
    <name evidence="4" type="ORF">VM1G_00665</name>
</gene>
<evidence type="ECO:0000313" key="4">
    <source>
        <dbReference type="EMBL" id="KUI65132.1"/>
    </source>
</evidence>
<dbReference type="GO" id="GO:0008270">
    <property type="term" value="F:zinc ion binding"/>
    <property type="evidence" value="ECO:0007669"/>
    <property type="project" value="UniProtKB-KW"/>
</dbReference>
<name>A0A194VMA6_CYTMA</name>
<dbReference type="Proteomes" id="UP000078559">
    <property type="component" value="Chromosome 1"/>
</dbReference>
<evidence type="ECO:0008006" key="6">
    <source>
        <dbReference type="Google" id="ProtNLM"/>
    </source>
</evidence>
<reference evidence="4" key="1">
    <citation type="submission" date="2014-12" db="EMBL/GenBank/DDBJ databases">
        <title>Genome Sequence of Valsa Canker Pathogens Uncovers a Specific Adaption of Colonization on Woody Bark.</title>
        <authorList>
            <person name="Yin Z."/>
            <person name="Liu H."/>
            <person name="Gao X."/>
            <person name="Li Z."/>
            <person name="Song N."/>
            <person name="Ke X."/>
            <person name="Dai Q."/>
            <person name="Wu Y."/>
            <person name="Sun Y."/>
            <person name="Xu J.-R."/>
            <person name="Kang Z.K."/>
            <person name="Wang L."/>
            <person name="Huang L."/>
        </authorList>
    </citation>
    <scope>NUCLEOTIDE SEQUENCE [LARGE SCALE GENOMIC DNA]</scope>
    <source>
        <strain evidence="4">03-8</strain>
    </source>
</reference>
<evidence type="ECO:0000256" key="2">
    <source>
        <dbReference type="ARBA" id="ARBA00022771"/>
    </source>
</evidence>